<dbReference type="RefSeq" id="WP_006906243.1">
    <property type="nucleotide sequence ID" value="NZ_GG665866.1"/>
</dbReference>
<gene>
    <name evidence="1" type="ORF">GCWU000342_01233</name>
</gene>
<protein>
    <submittedName>
        <fullName evidence="1">Uncharacterized protein</fullName>
    </submittedName>
</protein>
<proteinExistence type="predicted"/>
<dbReference type="Proteomes" id="UP000003494">
    <property type="component" value="Unassembled WGS sequence"/>
</dbReference>
<accession>C4GBD2</accession>
<dbReference type="EMBL" id="ACIP02000002">
    <property type="protein sequence ID" value="EEP28425.1"/>
    <property type="molecule type" value="Genomic_DNA"/>
</dbReference>
<evidence type="ECO:0000313" key="1">
    <source>
        <dbReference type="EMBL" id="EEP28425.1"/>
    </source>
</evidence>
<reference evidence="1" key="1">
    <citation type="submission" date="2009-04" db="EMBL/GenBank/DDBJ databases">
        <authorList>
            <person name="Weinstock G."/>
            <person name="Sodergren E."/>
            <person name="Clifton S."/>
            <person name="Fulton L."/>
            <person name="Fulton B."/>
            <person name="Courtney L."/>
            <person name="Fronick C."/>
            <person name="Harrison M."/>
            <person name="Strong C."/>
            <person name="Farmer C."/>
            <person name="Delahaunty K."/>
            <person name="Markovic C."/>
            <person name="Hall O."/>
            <person name="Minx P."/>
            <person name="Tomlinson C."/>
            <person name="Mitreva M."/>
            <person name="Nelson J."/>
            <person name="Hou S."/>
            <person name="Wollam A."/>
            <person name="Pepin K.H."/>
            <person name="Johnson M."/>
            <person name="Bhonagiri V."/>
            <person name="Nash W.E."/>
            <person name="Warren W."/>
            <person name="Chinwalla A."/>
            <person name="Mardis E.R."/>
            <person name="Wilson R.K."/>
        </authorList>
    </citation>
    <scope>NUCLEOTIDE SEQUENCE [LARGE SCALE GENOMIC DNA]</scope>
    <source>
        <strain evidence="1">DSM 14600</strain>
    </source>
</reference>
<comment type="caution">
    <text evidence="1">The sequence shown here is derived from an EMBL/GenBank/DDBJ whole genome shotgun (WGS) entry which is preliminary data.</text>
</comment>
<dbReference type="AlphaFoldDB" id="C4GBD2"/>
<keyword evidence="2" id="KW-1185">Reference proteome</keyword>
<evidence type="ECO:0000313" key="2">
    <source>
        <dbReference type="Proteomes" id="UP000003494"/>
    </source>
</evidence>
<organism evidence="1 2">
    <name type="scientific">Shuttleworthella satelles DSM 14600</name>
    <dbReference type="NCBI Taxonomy" id="626523"/>
    <lineage>
        <taxon>Bacteria</taxon>
        <taxon>Bacillati</taxon>
        <taxon>Bacillota</taxon>
        <taxon>Clostridia</taxon>
        <taxon>Lachnospirales</taxon>
        <taxon>Lachnospiraceae</taxon>
        <taxon>Shuttleworthella</taxon>
    </lineage>
</organism>
<sequence>MVNEKRLLRQFQRLVSIDAESWQERDMARVTRILLEMVKLSTNMEYEYAEL</sequence>
<name>C4GBD2_9FIRM</name>
<dbReference type="HOGENOM" id="CLU_3103790_0_0_9"/>
<dbReference type="STRING" id="626523.GCWU000342_01233"/>